<reference evidence="7" key="1">
    <citation type="submission" date="2021-01" db="EMBL/GenBank/DDBJ databases">
        <title>Whole genome shotgun sequence of Actinoplanes rishiriensis NBRC 108556.</title>
        <authorList>
            <person name="Komaki H."/>
            <person name="Tamura T."/>
        </authorList>
    </citation>
    <scope>NUCLEOTIDE SEQUENCE</scope>
    <source>
        <strain evidence="7">NBRC 108556</strain>
    </source>
</reference>
<feature type="transmembrane region" description="Helical" evidence="5">
    <location>
        <begin position="429"/>
        <end position="450"/>
    </location>
</feature>
<feature type="transmembrane region" description="Helical" evidence="5">
    <location>
        <begin position="114"/>
        <end position="139"/>
    </location>
</feature>
<feature type="transmembrane region" description="Helical" evidence="5">
    <location>
        <begin position="395"/>
        <end position="417"/>
    </location>
</feature>
<keyword evidence="8" id="KW-1185">Reference proteome</keyword>
<feature type="transmembrane region" description="Helical" evidence="5">
    <location>
        <begin position="457"/>
        <end position="477"/>
    </location>
</feature>
<name>A0A919MZV8_9ACTN</name>
<comment type="subcellular location">
    <subcellularLocation>
        <location evidence="5">Cell membrane</location>
        <topology evidence="5">Multi-pass membrane protein</topology>
    </subcellularLocation>
    <subcellularLocation>
        <location evidence="1">Membrane</location>
        <topology evidence="1">Multi-pass membrane protein</topology>
    </subcellularLocation>
</comment>
<comment type="caution">
    <text evidence="7">The sequence shown here is derived from an EMBL/GenBank/DDBJ whole genome shotgun (WGS) entry which is preliminary data.</text>
</comment>
<feature type="transmembrane region" description="Helical" evidence="5">
    <location>
        <begin position="516"/>
        <end position="534"/>
    </location>
</feature>
<feature type="transmembrane region" description="Helical" evidence="5">
    <location>
        <begin position="313"/>
        <end position="333"/>
    </location>
</feature>
<comment type="similarity">
    <text evidence="5">Belongs to the ABC-2 integral membrane protein family.</text>
</comment>
<keyword evidence="2 5" id="KW-0812">Transmembrane</keyword>
<evidence type="ECO:0000256" key="4">
    <source>
        <dbReference type="ARBA" id="ARBA00023136"/>
    </source>
</evidence>
<keyword evidence="3 5" id="KW-1133">Transmembrane helix</keyword>
<sequence length="542" mass="56346">MVVDERVTAPRQVRRRAVLRPLTTHAVRAFLRNPLAAFFTLGFPLAFLVIVASIVGDQRTETGVPIAQFLVAPFAVFGVAQGSFTLLAVDMAGMRESGVLARLRGAPVPPWTVLGARVGAALVASALAVTLLTAVGAIAYDVEIVWRKVPAMLVTLGLGVACCTALGVGLATLTRSVQSAQTLAQGVLIPLAFISDVFIVGAELPRWLSMIGSALPLKHFAQAMAETFDPAGGYGFAPGHLAVLAAWGLAGALVAARWFGWQPRGARPSRTAVEPAARPTARLSAPNRTPATAARMLAGQIGYALLGLRRDRLSVFFAVIFPALLLVLFPTVFGDGQVHGLAMAQYLFAGMVTYTVALAGYVDLPEGVVGARSAGVLKRLRGTPLPFRAYLAGRVGAALISAGLAAAVLAAVGVGFLGVRVPLAHVPALILAIGAGTLCFAALGFALTTLLPSARSLVAITLGTLLPLCFLSEIFVVGDQPLPATLTTIADVFPLRHLMQVTLAATRPDGTGSGVAWTHLAVLAVWTVAALLIVRRRRGALA</sequence>
<dbReference type="GO" id="GO:0140359">
    <property type="term" value="F:ABC-type transporter activity"/>
    <property type="evidence" value="ECO:0007669"/>
    <property type="project" value="InterPro"/>
</dbReference>
<dbReference type="RefSeq" id="WP_203790634.1">
    <property type="nucleotide sequence ID" value="NZ_BOMV01000111.1"/>
</dbReference>
<dbReference type="InterPro" id="IPR047817">
    <property type="entry name" value="ABC2_TM_bact-type"/>
</dbReference>
<gene>
    <name evidence="7" type="ORF">Ari01nite_92190</name>
</gene>
<feature type="transmembrane region" description="Helical" evidence="5">
    <location>
        <begin position="35"/>
        <end position="55"/>
    </location>
</feature>
<dbReference type="PANTHER" id="PTHR43229:SF2">
    <property type="entry name" value="NODULATION PROTEIN J"/>
    <property type="match status" value="1"/>
</dbReference>
<evidence type="ECO:0000259" key="6">
    <source>
        <dbReference type="PROSITE" id="PS51012"/>
    </source>
</evidence>
<dbReference type="GO" id="GO:0005886">
    <property type="term" value="C:plasma membrane"/>
    <property type="evidence" value="ECO:0007669"/>
    <property type="project" value="UniProtKB-SubCell"/>
</dbReference>
<comment type="caution">
    <text evidence="5">Lacks conserved residue(s) required for the propagation of feature annotation.</text>
</comment>
<accession>A0A919MZV8</accession>
<evidence type="ECO:0000256" key="3">
    <source>
        <dbReference type="ARBA" id="ARBA00022989"/>
    </source>
</evidence>
<keyword evidence="5" id="KW-0813">Transport</keyword>
<feature type="transmembrane region" description="Helical" evidence="5">
    <location>
        <begin position="183"/>
        <end position="202"/>
    </location>
</feature>
<dbReference type="InterPro" id="IPR051784">
    <property type="entry name" value="Nod_factor_ABC_transporter"/>
</dbReference>
<evidence type="ECO:0000256" key="5">
    <source>
        <dbReference type="RuleBase" id="RU361157"/>
    </source>
</evidence>
<proteinExistence type="inferred from homology"/>
<dbReference type="PROSITE" id="PS51012">
    <property type="entry name" value="ABC_TM2"/>
    <property type="match status" value="1"/>
</dbReference>
<evidence type="ECO:0000256" key="2">
    <source>
        <dbReference type="ARBA" id="ARBA00022692"/>
    </source>
</evidence>
<evidence type="ECO:0000313" key="8">
    <source>
        <dbReference type="Proteomes" id="UP000636960"/>
    </source>
</evidence>
<dbReference type="InterPro" id="IPR013525">
    <property type="entry name" value="ABC2_TM"/>
</dbReference>
<feature type="transmembrane region" description="Helical" evidence="5">
    <location>
        <begin position="67"/>
        <end position="93"/>
    </location>
</feature>
<feature type="transmembrane region" description="Helical" evidence="5">
    <location>
        <begin position="345"/>
        <end position="364"/>
    </location>
</feature>
<evidence type="ECO:0000313" key="7">
    <source>
        <dbReference type="EMBL" id="GIF01755.1"/>
    </source>
</evidence>
<dbReference type="Proteomes" id="UP000636960">
    <property type="component" value="Unassembled WGS sequence"/>
</dbReference>
<protein>
    <recommendedName>
        <fullName evidence="5">Transport permease protein</fullName>
    </recommendedName>
</protein>
<keyword evidence="5" id="KW-1003">Cell membrane</keyword>
<dbReference type="Pfam" id="PF01061">
    <property type="entry name" value="ABC2_membrane"/>
    <property type="match status" value="2"/>
</dbReference>
<feature type="transmembrane region" description="Helical" evidence="5">
    <location>
        <begin position="241"/>
        <end position="260"/>
    </location>
</feature>
<organism evidence="7 8">
    <name type="scientific">Paractinoplanes rishiriensis</name>
    <dbReference type="NCBI Taxonomy" id="1050105"/>
    <lineage>
        <taxon>Bacteria</taxon>
        <taxon>Bacillati</taxon>
        <taxon>Actinomycetota</taxon>
        <taxon>Actinomycetes</taxon>
        <taxon>Micromonosporales</taxon>
        <taxon>Micromonosporaceae</taxon>
        <taxon>Paractinoplanes</taxon>
    </lineage>
</organism>
<feature type="transmembrane region" description="Helical" evidence="5">
    <location>
        <begin position="151"/>
        <end position="171"/>
    </location>
</feature>
<evidence type="ECO:0000256" key="1">
    <source>
        <dbReference type="ARBA" id="ARBA00004141"/>
    </source>
</evidence>
<keyword evidence="4 5" id="KW-0472">Membrane</keyword>
<dbReference type="AlphaFoldDB" id="A0A919MZV8"/>
<dbReference type="PANTHER" id="PTHR43229">
    <property type="entry name" value="NODULATION PROTEIN J"/>
    <property type="match status" value="1"/>
</dbReference>
<feature type="domain" description="ABC transmembrane type-2" evidence="6">
    <location>
        <begin position="313"/>
        <end position="538"/>
    </location>
</feature>
<dbReference type="EMBL" id="BOMV01000111">
    <property type="protein sequence ID" value="GIF01755.1"/>
    <property type="molecule type" value="Genomic_DNA"/>
</dbReference>